<keyword evidence="5" id="KW-0547">Nucleotide-binding</keyword>
<reference evidence="10 11" key="1">
    <citation type="submission" date="2020-08" db="EMBL/GenBank/DDBJ databases">
        <authorList>
            <person name="Liu C."/>
            <person name="Sun Q."/>
        </authorList>
    </citation>
    <scope>NUCLEOTIDE SEQUENCE [LARGE SCALE GENOMIC DNA]</scope>
    <source>
        <strain evidence="10 11">NSJ-62</strain>
    </source>
</reference>
<feature type="domain" description="ABC transporter" evidence="9">
    <location>
        <begin position="257"/>
        <end position="501"/>
    </location>
</feature>
<proteinExistence type="predicted"/>
<evidence type="ECO:0000256" key="7">
    <source>
        <dbReference type="ARBA" id="ARBA00022967"/>
    </source>
</evidence>
<protein>
    <submittedName>
        <fullName evidence="10">ABC transporter ATP-binding protein</fullName>
    </submittedName>
</protein>
<evidence type="ECO:0000313" key="11">
    <source>
        <dbReference type="Proteomes" id="UP000515960"/>
    </source>
</evidence>
<dbReference type="CDD" id="cd03215">
    <property type="entry name" value="ABC_Carb_Monos_II"/>
    <property type="match status" value="1"/>
</dbReference>
<dbReference type="EMBL" id="CP060490">
    <property type="protein sequence ID" value="QNL43503.1"/>
    <property type="molecule type" value="Genomic_DNA"/>
</dbReference>
<dbReference type="GO" id="GO:0005524">
    <property type="term" value="F:ATP binding"/>
    <property type="evidence" value="ECO:0007669"/>
    <property type="project" value="UniProtKB-KW"/>
</dbReference>
<keyword evidence="8" id="KW-0472">Membrane</keyword>
<dbReference type="AlphaFoldDB" id="A0A7G9B1S2"/>
<evidence type="ECO:0000256" key="6">
    <source>
        <dbReference type="ARBA" id="ARBA00022840"/>
    </source>
</evidence>
<dbReference type="SMART" id="SM00382">
    <property type="entry name" value="AAA"/>
    <property type="match status" value="1"/>
</dbReference>
<sequence length="508" mass="55666">MELLKMKGITKEFPGVIANADVDLTVEEGQIHALLGENGAGKTTLMNILFGLYQADRGEIFWKGEPVRFRTPGEAILHGIGMVHQHFMLVQNMTVLQNIVLGLKPEGYPFLDTKKIAAQLSEVSQRYGLIVDVNKKIEQLSVGEQQRVEILKALYRNAKLLVLDEPTAVLTPQEARELFAILRSLKADGHSIILISHHLAEIMEVSDRITVLRDGRNVATVETGACTESQLSQMMIGRELHTDTVERTAMEPGEATLNIRGLTLSGSRGTPLLDGIDLEVRRGEIVGVAGVDGNGQGYLAEAICGIRRQSGGSILYQGKDITRAGIRERFRMGISYIPDDRHRDGLVLDADVKDNLLLRSYYAAPNAKHGIFQRRQIESSTAAAMEKYDVRAPGLSARVGNLSGGNQQKIILAREIGVEPQLLIAMQPTRGLDIGASEYVHEQLIACRNSGKSVLLISTDLEEIMKMSDRIAVIFSGKIMGVLENTPDLSVETIGLLMGGHKLEEVHA</sequence>
<dbReference type="KEGG" id="ohi:H8790_08370"/>
<keyword evidence="3" id="KW-1003">Cell membrane</keyword>
<dbReference type="SUPFAM" id="SSF52540">
    <property type="entry name" value="P-loop containing nucleoside triphosphate hydrolases"/>
    <property type="match status" value="2"/>
</dbReference>
<evidence type="ECO:0000256" key="4">
    <source>
        <dbReference type="ARBA" id="ARBA00022737"/>
    </source>
</evidence>
<keyword evidence="4" id="KW-0677">Repeat</keyword>
<dbReference type="InterPro" id="IPR027417">
    <property type="entry name" value="P-loop_NTPase"/>
</dbReference>
<evidence type="ECO:0000313" key="10">
    <source>
        <dbReference type="EMBL" id="QNL43503.1"/>
    </source>
</evidence>
<dbReference type="PROSITE" id="PS00211">
    <property type="entry name" value="ABC_TRANSPORTER_1"/>
    <property type="match status" value="2"/>
</dbReference>
<evidence type="ECO:0000256" key="2">
    <source>
        <dbReference type="ARBA" id="ARBA00022448"/>
    </source>
</evidence>
<dbReference type="FunFam" id="3.40.50.300:FF:000127">
    <property type="entry name" value="Ribose import ATP-binding protein RbsA"/>
    <property type="match status" value="1"/>
</dbReference>
<dbReference type="Pfam" id="PF00005">
    <property type="entry name" value="ABC_tran"/>
    <property type="match status" value="2"/>
</dbReference>
<keyword evidence="11" id="KW-1185">Reference proteome</keyword>
<dbReference type="PANTHER" id="PTHR43790:SF4">
    <property type="entry name" value="GUANOSINE IMPORT ATP-BINDING PROTEIN NUPO"/>
    <property type="match status" value="1"/>
</dbReference>
<dbReference type="InterPro" id="IPR017871">
    <property type="entry name" value="ABC_transporter-like_CS"/>
</dbReference>
<feature type="domain" description="ABC transporter" evidence="9">
    <location>
        <begin position="4"/>
        <end position="239"/>
    </location>
</feature>
<dbReference type="InterPro" id="IPR003593">
    <property type="entry name" value="AAA+_ATPase"/>
</dbReference>
<dbReference type="PROSITE" id="PS50893">
    <property type="entry name" value="ABC_TRANSPORTER_2"/>
    <property type="match status" value="2"/>
</dbReference>
<comment type="subcellular location">
    <subcellularLocation>
        <location evidence="1">Cell membrane</location>
        <topology evidence="1">Peripheral membrane protein</topology>
    </subcellularLocation>
</comment>
<keyword evidence="7" id="KW-1278">Translocase</keyword>
<evidence type="ECO:0000256" key="1">
    <source>
        <dbReference type="ARBA" id="ARBA00004202"/>
    </source>
</evidence>
<dbReference type="InterPro" id="IPR003439">
    <property type="entry name" value="ABC_transporter-like_ATP-bd"/>
</dbReference>
<dbReference type="RefSeq" id="WP_187332094.1">
    <property type="nucleotide sequence ID" value="NZ_CP060490.1"/>
</dbReference>
<dbReference type="Gene3D" id="3.40.50.300">
    <property type="entry name" value="P-loop containing nucleotide triphosphate hydrolases"/>
    <property type="match status" value="2"/>
</dbReference>
<dbReference type="Proteomes" id="UP000515960">
    <property type="component" value="Chromosome"/>
</dbReference>
<dbReference type="InterPro" id="IPR050107">
    <property type="entry name" value="ABC_carbohydrate_import_ATPase"/>
</dbReference>
<evidence type="ECO:0000256" key="8">
    <source>
        <dbReference type="ARBA" id="ARBA00023136"/>
    </source>
</evidence>
<evidence type="ECO:0000256" key="3">
    <source>
        <dbReference type="ARBA" id="ARBA00022475"/>
    </source>
</evidence>
<dbReference type="GO" id="GO:0005886">
    <property type="term" value="C:plasma membrane"/>
    <property type="evidence" value="ECO:0007669"/>
    <property type="project" value="UniProtKB-SubCell"/>
</dbReference>
<dbReference type="GO" id="GO:0016887">
    <property type="term" value="F:ATP hydrolysis activity"/>
    <property type="evidence" value="ECO:0007669"/>
    <property type="project" value="InterPro"/>
</dbReference>
<dbReference type="PANTHER" id="PTHR43790">
    <property type="entry name" value="CARBOHYDRATE TRANSPORT ATP-BINDING PROTEIN MG119-RELATED"/>
    <property type="match status" value="1"/>
</dbReference>
<keyword evidence="2" id="KW-0813">Transport</keyword>
<evidence type="ECO:0000256" key="5">
    <source>
        <dbReference type="ARBA" id="ARBA00022741"/>
    </source>
</evidence>
<accession>A0A7G9B1S2</accession>
<keyword evidence="6 10" id="KW-0067">ATP-binding</keyword>
<name>A0A7G9B1S2_9FIRM</name>
<organism evidence="10 11">
    <name type="scientific">Oscillibacter hominis</name>
    <dbReference type="NCBI Taxonomy" id="2763056"/>
    <lineage>
        <taxon>Bacteria</taxon>
        <taxon>Bacillati</taxon>
        <taxon>Bacillota</taxon>
        <taxon>Clostridia</taxon>
        <taxon>Eubacteriales</taxon>
        <taxon>Oscillospiraceae</taxon>
        <taxon>Oscillibacter</taxon>
    </lineage>
</organism>
<dbReference type="CDD" id="cd03216">
    <property type="entry name" value="ABC_Carb_Monos_I"/>
    <property type="match status" value="1"/>
</dbReference>
<gene>
    <name evidence="10" type="ORF">H8790_08370</name>
</gene>
<evidence type="ECO:0000259" key="9">
    <source>
        <dbReference type="PROSITE" id="PS50893"/>
    </source>
</evidence>